<comment type="caution">
    <text evidence="1">The sequence shown here is derived from an EMBL/GenBank/DDBJ whole genome shotgun (WGS) entry which is preliminary data.</text>
</comment>
<dbReference type="RefSeq" id="WP_380705942.1">
    <property type="nucleotide sequence ID" value="NZ_JBHSAP010000018.1"/>
</dbReference>
<keyword evidence="2" id="KW-1185">Reference proteome</keyword>
<evidence type="ECO:0008006" key="3">
    <source>
        <dbReference type="Google" id="ProtNLM"/>
    </source>
</evidence>
<dbReference type="Proteomes" id="UP001595843">
    <property type="component" value="Unassembled WGS sequence"/>
</dbReference>
<evidence type="ECO:0000313" key="2">
    <source>
        <dbReference type="Proteomes" id="UP001595843"/>
    </source>
</evidence>
<protein>
    <recommendedName>
        <fullName evidence="3">SR1 protein</fullName>
    </recommendedName>
</protein>
<reference evidence="2" key="1">
    <citation type="journal article" date="2019" name="Int. J. Syst. Evol. Microbiol.">
        <title>The Global Catalogue of Microorganisms (GCM) 10K type strain sequencing project: providing services to taxonomists for standard genome sequencing and annotation.</title>
        <authorList>
            <consortium name="The Broad Institute Genomics Platform"/>
            <consortium name="The Broad Institute Genome Sequencing Center for Infectious Disease"/>
            <person name="Wu L."/>
            <person name="Ma J."/>
        </authorList>
    </citation>
    <scope>NUCLEOTIDE SEQUENCE [LARGE SCALE GENOMIC DNA]</scope>
    <source>
        <strain evidence="2">IBRC-M 10813</strain>
    </source>
</reference>
<accession>A0ABV8JJW9</accession>
<evidence type="ECO:0000313" key="1">
    <source>
        <dbReference type="EMBL" id="MFC4078115.1"/>
    </source>
</evidence>
<sequence>MESHRYLVRIRCKQCGERFILKGRIRKGRVETGFKQCICNNDLDFDISSEKL</sequence>
<dbReference type="EMBL" id="JBHSAP010000018">
    <property type="protein sequence ID" value="MFC4078115.1"/>
    <property type="molecule type" value="Genomic_DNA"/>
</dbReference>
<organism evidence="1 2">
    <name type="scientific">Salinithrix halophila</name>
    <dbReference type="NCBI Taxonomy" id="1485204"/>
    <lineage>
        <taxon>Bacteria</taxon>
        <taxon>Bacillati</taxon>
        <taxon>Bacillota</taxon>
        <taxon>Bacilli</taxon>
        <taxon>Bacillales</taxon>
        <taxon>Thermoactinomycetaceae</taxon>
        <taxon>Salinithrix</taxon>
    </lineage>
</organism>
<gene>
    <name evidence="1" type="ORF">ACFOUO_15045</name>
</gene>
<proteinExistence type="predicted"/>
<name>A0ABV8JJW9_9BACL</name>